<reference evidence="2" key="3">
    <citation type="submission" date="2023-05" db="EMBL/GenBank/DDBJ databases">
        <authorList>
            <person name="Smith C.H."/>
        </authorList>
    </citation>
    <scope>NUCLEOTIDE SEQUENCE</scope>
    <source>
        <strain evidence="2">CHS0354</strain>
        <tissue evidence="2">Mantle</tissue>
    </source>
</reference>
<proteinExistence type="predicted"/>
<keyword evidence="1" id="KW-0812">Transmembrane</keyword>
<dbReference type="Proteomes" id="UP001195483">
    <property type="component" value="Unassembled WGS sequence"/>
</dbReference>
<protein>
    <submittedName>
        <fullName evidence="2">Uncharacterized protein</fullName>
    </submittedName>
</protein>
<sequence>MKDTGNKNENSTAYNWVLSSLIVALGLVGIFSAPVGDINNAIKTPCGGPVAITESNKKTSNETISQLHILVNEAKSLAGTSKFEMTQVIGNSDMVMFLDNFKFFKIINAEDIEAGLDIKNGLGKLFKSNFGNFSEFAIYTDLAASDADANLVVNIKAVLNKLWAILCELQIGTLSQGETITQYLNTSIISDQVLLVTSPEQIIFRNYIIMRDVEKNLEQFSLLYKYIKDRL</sequence>
<organism evidence="2 3">
    <name type="scientific">Potamilus streckersoni</name>
    <dbReference type="NCBI Taxonomy" id="2493646"/>
    <lineage>
        <taxon>Eukaryota</taxon>
        <taxon>Metazoa</taxon>
        <taxon>Spiralia</taxon>
        <taxon>Lophotrochozoa</taxon>
        <taxon>Mollusca</taxon>
        <taxon>Bivalvia</taxon>
        <taxon>Autobranchia</taxon>
        <taxon>Heteroconchia</taxon>
        <taxon>Palaeoheterodonta</taxon>
        <taxon>Unionida</taxon>
        <taxon>Unionoidea</taxon>
        <taxon>Unionidae</taxon>
        <taxon>Ambleminae</taxon>
        <taxon>Lampsilini</taxon>
        <taxon>Potamilus</taxon>
    </lineage>
</organism>
<keyword evidence="1" id="KW-1133">Transmembrane helix</keyword>
<evidence type="ECO:0000313" key="3">
    <source>
        <dbReference type="Proteomes" id="UP001195483"/>
    </source>
</evidence>
<keyword evidence="1" id="KW-0472">Membrane</keyword>
<accession>A0AAE0SEC4</accession>
<keyword evidence="3" id="KW-1185">Reference proteome</keyword>
<dbReference type="AlphaFoldDB" id="A0AAE0SEC4"/>
<evidence type="ECO:0000313" key="2">
    <source>
        <dbReference type="EMBL" id="KAK3590119.1"/>
    </source>
</evidence>
<dbReference type="EMBL" id="JAEAOA010002345">
    <property type="protein sequence ID" value="KAK3590119.1"/>
    <property type="molecule type" value="Genomic_DNA"/>
</dbReference>
<feature type="transmembrane region" description="Helical" evidence="1">
    <location>
        <begin position="12"/>
        <end position="33"/>
    </location>
</feature>
<comment type="caution">
    <text evidence="2">The sequence shown here is derived from an EMBL/GenBank/DDBJ whole genome shotgun (WGS) entry which is preliminary data.</text>
</comment>
<reference evidence="2" key="2">
    <citation type="journal article" date="2021" name="Genome Biol. Evol.">
        <title>Developing a high-quality reference genome for a parasitic bivalve with doubly uniparental inheritance (Bivalvia: Unionida).</title>
        <authorList>
            <person name="Smith C.H."/>
        </authorList>
    </citation>
    <scope>NUCLEOTIDE SEQUENCE</scope>
    <source>
        <strain evidence="2">CHS0354</strain>
        <tissue evidence="2">Mantle</tissue>
    </source>
</reference>
<name>A0AAE0SEC4_9BIVA</name>
<evidence type="ECO:0000256" key="1">
    <source>
        <dbReference type="SAM" id="Phobius"/>
    </source>
</evidence>
<gene>
    <name evidence="2" type="ORF">CHS0354_041166</name>
</gene>
<reference evidence="2" key="1">
    <citation type="journal article" date="2021" name="Genome Biol. Evol.">
        <title>A High-Quality Reference Genome for a Parasitic Bivalve with Doubly Uniparental Inheritance (Bivalvia: Unionida).</title>
        <authorList>
            <person name="Smith C.H."/>
        </authorList>
    </citation>
    <scope>NUCLEOTIDE SEQUENCE</scope>
    <source>
        <strain evidence="2">CHS0354</strain>
    </source>
</reference>